<proteinExistence type="predicted"/>
<gene>
    <name evidence="1" type="ORF">LTRI10_LOCUS15524</name>
</gene>
<name>A0AAV2DKY0_9ROSI</name>
<evidence type="ECO:0000313" key="1">
    <source>
        <dbReference type="EMBL" id="CAL1373602.1"/>
    </source>
</evidence>
<dbReference type="Proteomes" id="UP001497516">
    <property type="component" value="Chromosome 3"/>
</dbReference>
<organism evidence="1 2">
    <name type="scientific">Linum trigynum</name>
    <dbReference type="NCBI Taxonomy" id="586398"/>
    <lineage>
        <taxon>Eukaryota</taxon>
        <taxon>Viridiplantae</taxon>
        <taxon>Streptophyta</taxon>
        <taxon>Embryophyta</taxon>
        <taxon>Tracheophyta</taxon>
        <taxon>Spermatophyta</taxon>
        <taxon>Magnoliopsida</taxon>
        <taxon>eudicotyledons</taxon>
        <taxon>Gunneridae</taxon>
        <taxon>Pentapetalae</taxon>
        <taxon>rosids</taxon>
        <taxon>fabids</taxon>
        <taxon>Malpighiales</taxon>
        <taxon>Linaceae</taxon>
        <taxon>Linum</taxon>
    </lineage>
</organism>
<reference evidence="1 2" key="1">
    <citation type="submission" date="2024-04" db="EMBL/GenBank/DDBJ databases">
        <authorList>
            <person name="Fracassetti M."/>
        </authorList>
    </citation>
    <scope>NUCLEOTIDE SEQUENCE [LARGE SCALE GENOMIC DNA]</scope>
</reference>
<accession>A0AAV2DKY0</accession>
<dbReference type="EMBL" id="OZ034816">
    <property type="protein sequence ID" value="CAL1373602.1"/>
    <property type="molecule type" value="Genomic_DNA"/>
</dbReference>
<protein>
    <submittedName>
        <fullName evidence="1">Uncharacterized protein</fullName>
    </submittedName>
</protein>
<dbReference type="AlphaFoldDB" id="A0AAV2DKY0"/>
<keyword evidence="2" id="KW-1185">Reference proteome</keyword>
<sequence length="70" mass="7922">MQLGTKFQSLSSRAWLDTIEKGDHFNGFSTRKKAAISIHIVAILVYGWIDSGLAFFCGQAWQYVFGFRCT</sequence>
<evidence type="ECO:0000313" key="2">
    <source>
        <dbReference type="Proteomes" id="UP001497516"/>
    </source>
</evidence>